<name>Q7M9L4_WOLSU</name>
<dbReference type="DNASU" id="2555073"/>
<dbReference type="RefSeq" id="WP_011138744.1">
    <property type="nucleotide sequence ID" value="NC_005090.1"/>
</dbReference>
<dbReference type="SUPFAM" id="SSF53383">
    <property type="entry name" value="PLP-dependent transferases"/>
    <property type="match status" value="1"/>
</dbReference>
<dbReference type="InterPro" id="IPR015424">
    <property type="entry name" value="PyrdxlP-dep_Trfase"/>
</dbReference>
<dbReference type="eggNOG" id="COG1104">
    <property type="taxonomic scope" value="Bacteria"/>
</dbReference>
<gene>
    <name evidence="1" type="primary">NIFS</name>
    <name evidence="1" type="ordered locus">WS0836</name>
</gene>
<proteinExistence type="predicted"/>
<evidence type="ECO:0000313" key="2">
    <source>
        <dbReference type="Proteomes" id="UP000000422"/>
    </source>
</evidence>
<dbReference type="STRING" id="273121.WS0836"/>
<dbReference type="InterPro" id="IPR015422">
    <property type="entry name" value="PyrdxlP-dep_Trfase_small"/>
</dbReference>
<accession>Q7M9L4</accession>
<reference evidence="1 2" key="1">
    <citation type="journal article" date="2003" name="Proc. Natl. Acad. Sci. U.S.A.">
        <title>Complete genome sequence and analysis of Wolinella succinogenes.</title>
        <authorList>
            <person name="Baar C."/>
            <person name="Eppinger M."/>
            <person name="Raddatz G."/>
            <person name="Simon JM."/>
            <person name="Lanz C."/>
            <person name="Klimmek O."/>
            <person name="Nandakumar R."/>
            <person name="Gross R."/>
            <person name="Rosinus A."/>
            <person name="Keller H."/>
            <person name="Jagtap P."/>
            <person name="Linke B."/>
            <person name="Meyer F."/>
            <person name="Lederer H."/>
            <person name="Schuster S.C."/>
        </authorList>
    </citation>
    <scope>NUCLEOTIDE SEQUENCE [LARGE SCALE GENOMIC DNA]</scope>
    <source>
        <strain evidence="2">ATCC 29543 / DSM 1740 / CCUG 13145 / JCM 31913 / LMG 7466 / NCTC 11488 / FDC 602W</strain>
    </source>
</reference>
<sequence length="346" mass="38875">MTALDFLPNPPIKQELITPLFHLPYPNPSPIDPKVYKEQSNQAKALAQVFKKEEAHDFDYSSGSFLELFLALALEKKKLAIASSLHYNALKAAREVQKLGIEIFWLHPDVKSGVIEPNSLQEARTRGFELFFLPWANEDLLTLNPLESYGFSLDERLFVEASYPLALGIALPLLEKAHWLINGEILGIPRGYGAILGGEIPLHRPLMRANLFGVLHAALKAREILIENDDQKTLFYEHLSALLGENLSLFAPLKSCLPNALPLRFKGIRARSLIQALLLEKITSLNGQECLFGFSKPSSVLQSMGYDEDEARELLSVSFLPFGSIEELERIAKILALRYKQIHLYS</sequence>
<evidence type="ECO:0000313" key="1">
    <source>
        <dbReference type="EMBL" id="CAE09947.1"/>
    </source>
</evidence>
<dbReference type="EMBL" id="BX571659">
    <property type="protein sequence ID" value="CAE09947.1"/>
    <property type="molecule type" value="Genomic_DNA"/>
</dbReference>
<dbReference type="AlphaFoldDB" id="Q7M9L4"/>
<organism evidence="2">
    <name type="scientific">Wolinella succinogenes (strain ATCC 29543 / DSM 1740 / CCUG 13145 / JCM 31913 / LMG 7466 / NCTC 11488 / FDC 602W)</name>
    <name type="common">Vibrio succinogenes</name>
    <dbReference type="NCBI Taxonomy" id="273121"/>
    <lineage>
        <taxon>Bacteria</taxon>
        <taxon>Pseudomonadati</taxon>
        <taxon>Campylobacterota</taxon>
        <taxon>Epsilonproteobacteria</taxon>
        <taxon>Campylobacterales</taxon>
        <taxon>Helicobacteraceae</taxon>
        <taxon>Wolinella</taxon>
    </lineage>
</organism>
<protein>
    <submittedName>
        <fullName evidence="1">NIFS PROTEIN</fullName>
    </submittedName>
</protein>
<dbReference type="HOGENOM" id="CLU_801555_0_0_7"/>
<dbReference type="KEGG" id="wsu:WS0836"/>
<dbReference type="Proteomes" id="UP000000422">
    <property type="component" value="Chromosome"/>
</dbReference>
<dbReference type="Gene3D" id="3.90.1150.10">
    <property type="entry name" value="Aspartate Aminotransferase, domain 1"/>
    <property type="match status" value="1"/>
</dbReference>
<keyword evidence="2" id="KW-1185">Reference proteome</keyword>